<gene>
    <name evidence="2" type="ORF">CVT25_012147</name>
</gene>
<dbReference type="Proteomes" id="UP000283269">
    <property type="component" value="Unassembled WGS sequence"/>
</dbReference>
<dbReference type="EMBL" id="NHYD01001702">
    <property type="protein sequence ID" value="PPQ90082.1"/>
    <property type="molecule type" value="Genomic_DNA"/>
</dbReference>
<proteinExistence type="predicted"/>
<evidence type="ECO:0000256" key="1">
    <source>
        <dbReference type="SAM" id="MobiDB-lite"/>
    </source>
</evidence>
<feature type="region of interest" description="Disordered" evidence="1">
    <location>
        <begin position="227"/>
        <end position="248"/>
    </location>
</feature>
<protein>
    <submittedName>
        <fullName evidence="2">Uncharacterized protein</fullName>
    </submittedName>
</protein>
<accession>A0A409XH41</accession>
<organism evidence="2 3">
    <name type="scientific">Psilocybe cyanescens</name>
    <dbReference type="NCBI Taxonomy" id="93625"/>
    <lineage>
        <taxon>Eukaryota</taxon>
        <taxon>Fungi</taxon>
        <taxon>Dikarya</taxon>
        <taxon>Basidiomycota</taxon>
        <taxon>Agaricomycotina</taxon>
        <taxon>Agaricomycetes</taxon>
        <taxon>Agaricomycetidae</taxon>
        <taxon>Agaricales</taxon>
        <taxon>Agaricineae</taxon>
        <taxon>Strophariaceae</taxon>
        <taxon>Psilocybe</taxon>
    </lineage>
</organism>
<reference evidence="2 3" key="1">
    <citation type="journal article" date="2018" name="Evol. Lett.">
        <title>Horizontal gene cluster transfer increased hallucinogenic mushroom diversity.</title>
        <authorList>
            <person name="Reynolds H.T."/>
            <person name="Vijayakumar V."/>
            <person name="Gluck-Thaler E."/>
            <person name="Korotkin H.B."/>
            <person name="Matheny P.B."/>
            <person name="Slot J.C."/>
        </authorList>
    </citation>
    <scope>NUCLEOTIDE SEQUENCE [LARGE SCALE GENOMIC DNA]</scope>
    <source>
        <strain evidence="2 3">2631</strain>
    </source>
</reference>
<dbReference type="InParanoid" id="A0A409XH41"/>
<evidence type="ECO:0000313" key="2">
    <source>
        <dbReference type="EMBL" id="PPQ90082.1"/>
    </source>
</evidence>
<keyword evidence="3" id="KW-1185">Reference proteome</keyword>
<dbReference type="AlphaFoldDB" id="A0A409XH41"/>
<comment type="caution">
    <text evidence="2">The sequence shown here is derived from an EMBL/GenBank/DDBJ whole genome shotgun (WGS) entry which is preliminary data.</text>
</comment>
<sequence>MPALGHDDGAAVGVVAKEEKEGKKAKDAKEDRFSYPIPTIEEATAVGHGGPDDWDDVIAGYESGSTDVGSEEVTSGAAAEFWFKTKEKVDDPLLPQKLLCSQCFALTPLKLCISASSTSNGVSIMDKKVDLLSYHYLCLPQPHHRPGSWFMFAFIPPSPPSKTMEKEDKLDTFVLTSSNLAEKPRHKSRARISVVLPFHLDDRPQRVYAAALLGILVMYRHSIHHYSTRTTSPPSSAYLPDHSMVQQD</sequence>
<evidence type="ECO:0000313" key="3">
    <source>
        <dbReference type="Proteomes" id="UP000283269"/>
    </source>
</evidence>
<feature type="compositionally biased region" description="Basic and acidic residues" evidence="1">
    <location>
        <begin position="16"/>
        <end position="31"/>
    </location>
</feature>
<name>A0A409XH41_PSICY</name>
<feature type="region of interest" description="Disordered" evidence="1">
    <location>
        <begin position="1"/>
        <end position="31"/>
    </location>
</feature>